<dbReference type="GO" id="GO:1902600">
    <property type="term" value="P:proton transmembrane transport"/>
    <property type="evidence" value="ECO:0007669"/>
    <property type="project" value="EnsemblFungi"/>
</dbReference>
<evidence type="ECO:0000256" key="1">
    <source>
        <dbReference type="ARBA" id="ARBA00004167"/>
    </source>
</evidence>
<feature type="transmembrane region" description="Helical" evidence="5">
    <location>
        <begin position="261"/>
        <end position="283"/>
    </location>
</feature>
<dbReference type="HOGENOM" id="CLU_1050442_0_0_1"/>
<dbReference type="AlphaFoldDB" id="G0WDM8"/>
<evidence type="ECO:0000313" key="9">
    <source>
        <dbReference type="Proteomes" id="UP000000689"/>
    </source>
</evidence>
<protein>
    <recommendedName>
        <fullName evidence="7">V-type proton ATPase subunit S1/VOA1 transmembrane domain-containing protein</fullName>
    </recommendedName>
</protein>
<feature type="signal peptide" evidence="6">
    <location>
        <begin position="1"/>
        <end position="24"/>
    </location>
</feature>
<dbReference type="Pfam" id="PF20520">
    <property type="entry name" value="Ac45-VOA1_TM"/>
    <property type="match status" value="1"/>
</dbReference>
<dbReference type="GeneID" id="11497285"/>
<organism evidence="8 9">
    <name type="scientific">Naumovozyma dairenensis (strain ATCC 10597 / BCRC 20456 / CBS 421 / NBRC 0211 / NRRL Y-12639)</name>
    <name type="common">Saccharomyces dairenensis</name>
    <dbReference type="NCBI Taxonomy" id="1071378"/>
    <lineage>
        <taxon>Eukaryota</taxon>
        <taxon>Fungi</taxon>
        <taxon>Dikarya</taxon>
        <taxon>Ascomycota</taxon>
        <taxon>Saccharomycotina</taxon>
        <taxon>Saccharomycetes</taxon>
        <taxon>Saccharomycetales</taxon>
        <taxon>Saccharomycetaceae</taxon>
        <taxon>Naumovozyma</taxon>
    </lineage>
</organism>
<evidence type="ECO:0000256" key="6">
    <source>
        <dbReference type="SAM" id="SignalP"/>
    </source>
</evidence>
<dbReference type="KEGG" id="ndi:NDAI_0G01130"/>
<dbReference type="InterPro" id="IPR046756">
    <property type="entry name" value="VAS1/VOA1_TM"/>
</dbReference>
<evidence type="ECO:0000313" key="8">
    <source>
        <dbReference type="EMBL" id="CCD25889.2"/>
    </source>
</evidence>
<feature type="chain" id="PRO_5003411260" description="V-type proton ATPase subunit S1/VOA1 transmembrane domain-containing protein" evidence="6">
    <location>
        <begin position="25"/>
        <end position="304"/>
    </location>
</feature>
<dbReference type="GO" id="GO:0000220">
    <property type="term" value="C:vacuolar proton-transporting V-type ATPase, V0 domain"/>
    <property type="evidence" value="ECO:0007669"/>
    <property type="project" value="EnsemblFungi"/>
</dbReference>
<reference evidence="8 9" key="1">
    <citation type="journal article" date="2011" name="Proc. Natl. Acad. Sci. U.S.A.">
        <title>Evolutionary erosion of yeast sex chromosomes by mating-type switching accidents.</title>
        <authorList>
            <person name="Gordon J.L."/>
            <person name="Armisen D."/>
            <person name="Proux-Wera E."/>
            <person name="Oheigeartaigh S.S."/>
            <person name="Byrne K.P."/>
            <person name="Wolfe K.H."/>
        </authorList>
    </citation>
    <scope>NUCLEOTIDE SEQUENCE [LARGE SCALE GENOMIC DNA]</scope>
    <source>
        <strain evidence="9">ATCC 10597 / BCRC 20456 / CBS 421 / NBRC 0211 / NRRL Y-12639</strain>
    </source>
</reference>
<dbReference type="OMA" id="HINSKDY"/>
<dbReference type="STRING" id="1071378.G0WDM8"/>
<accession>G0WDM8</accession>
<gene>
    <name evidence="8" type="primary">NDAI0G01130</name>
    <name evidence="8" type="ordered locus">NDAI_0G01130</name>
</gene>
<keyword evidence="9" id="KW-1185">Reference proteome</keyword>
<evidence type="ECO:0000256" key="3">
    <source>
        <dbReference type="ARBA" id="ARBA00022989"/>
    </source>
</evidence>
<dbReference type="GO" id="GO:0005789">
    <property type="term" value="C:endoplasmic reticulum membrane"/>
    <property type="evidence" value="ECO:0007669"/>
    <property type="project" value="EnsemblFungi"/>
</dbReference>
<evidence type="ECO:0000256" key="4">
    <source>
        <dbReference type="ARBA" id="ARBA00023136"/>
    </source>
</evidence>
<keyword evidence="2 5" id="KW-0812">Transmembrane</keyword>
<sequence>MQLNQRIFLALSLIFYNLARLANATASTFTTEHDSKNSVSFISWNSESSSVEDESINEQNIEEFLNDKVSLQNPIVIYQFTNFHLLQQLLQPSSSSYPFLTNFFESGNLQEMQTPSSFEPSMISDDISEKNLTRFNIDTLPSTAGDLLFNNEEIESSSIVWFQFNDDSYDLNTLDEFLESTIIFLNENTSNDCKFNVFLNSLDYADNDEDLKINELAQLYHKRVSQDIEALKHEELKKKKNNSKEDGKDDDDKLSKIWTEGLIMCLIVSLLLLIILIMAISWVSDIGISYGALETTTNPLKKNN</sequence>
<comment type="subcellular location">
    <subcellularLocation>
        <location evidence="1">Membrane</location>
        <topology evidence="1">Single-pass membrane protein</topology>
    </subcellularLocation>
</comment>
<dbReference type="GO" id="GO:0065003">
    <property type="term" value="P:protein-containing complex assembly"/>
    <property type="evidence" value="ECO:0007669"/>
    <property type="project" value="EnsemblFungi"/>
</dbReference>
<evidence type="ECO:0000256" key="5">
    <source>
        <dbReference type="SAM" id="Phobius"/>
    </source>
</evidence>
<evidence type="ECO:0000256" key="2">
    <source>
        <dbReference type="ARBA" id="ARBA00022692"/>
    </source>
</evidence>
<keyword evidence="4 5" id="KW-0472">Membrane</keyword>
<evidence type="ECO:0000259" key="7">
    <source>
        <dbReference type="Pfam" id="PF20520"/>
    </source>
</evidence>
<proteinExistence type="predicted"/>
<keyword evidence="3 5" id="KW-1133">Transmembrane helix</keyword>
<dbReference type="eggNOG" id="ENOG502S5C0">
    <property type="taxonomic scope" value="Eukaryota"/>
</dbReference>
<dbReference type="Proteomes" id="UP000000689">
    <property type="component" value="Chromosome 7"/>
</dbReference>
<dbReference type="OrthoDB" id="9985059at2759"/>
<dbReference type="EMBL" id="HE580273">
    <property type="protein sequence ID" value="CCD25889.2"/>
    <property type="molecule type" value="Genomic_DNA"/>
</dbReference>
<feature type="domain" description="V-type proton ATPase subunit S1/VOA1 transmembrane" evidence="7">
    <location>
        <begin position="257"/>
        <end position="294"/>
    </location>
</feature>
<name>G0WDM8_NAUDC</name>
<dbReference type="RefSeq" id="XP_003671132.2">
    <property type="nucleotide sequence ID" value="XM_003671084.2"/>
</dbReference>
<keyword evidence="6" id="KW-0732">Signal</keyword>